<dbReference type="CDD" id="cd06225">
    <property type="entry name" value="HAMP"/>
    <property type="match status" value="1"/>
</dbReference>
<evidence type="ECO:0000256" key="9">
    <source>
        <dbReference type="ARBA" id="ARBA00022777"/>
    </source>
</evidence>
<dbReference type="GO" id="GO:0005524">
    <property type="term" value="F:ATP binding"/>
    <property type="evidence" value="ECO:0007669"/>
    <property type="project" value="UniProtKB-KW"/>
</dbReference>
<sequence length="499" mass="56414">MKYSVKRKIAVTFIVVMTAALAAIALLNYAFLGTYYTYQKVDTLKQAWSTLDQLNVQKSDDVPSEFTQFCATNNLKVLVVNAYLNGRIYQNTIDSEVMQIRLAGIELGLEQRNTEVLEKVEQEDYNFEIQNFHETTMNIDYLQLVGELSNNNYCMIQCPIDSIEDAAAISNQFYTYVGIVTILVGAVVIWLVASRIVRPIKELTEISKRMAALDFDARYVSGGEDEIGELGNNFNSMSDKLELAISELKSANAELQKDIEKKTQIDEMRREFLSNVTHELKTPLALIQGYAEGLKDNINEDQESRDFYCDVIVDEASKMNEMVKKLLNLNQLEFGNDQVTMEWFDLAEVIRGVLQSSGILIEQKGAKVVFNQQDPVPVWGDEFKVEEVITNYLTNALNHLDYDHIIEISCKAEGNVVTTTVFNTGDPIPEEDIDKIWIKFYKVDKARTREYGGSGIGLSIVKAIMDSLNQKCGAVNYENGVAFWFTLEKGSLERDSSSD</sequence>
<dbReference type="GO" id="GO:0005886">
    <property type="term" value="C:plasma membrane"/>
    <property type="evidence" value="ECO:0007669"/>
    <property type="project" value="UniProtKB-SubCell"/>
</dbReference>
<keyword evidence="10" id="KW-0067">ATP-binding</keyword>
<evidence type="ECO:0000256" key="8">
    <source>
        <dbReference type="ARBA" id="ARBA00022741"/>
    </source>
</evidence>
<keyword evidence="13 15" id="KW-0472">Membrane</keyword>
<keyword evidence="9 18" id="KW-0418">Kinase</keyword>
<keyword evidence="8" id="KW-0547">Nucleotide-binding</keyword>
<keyword evidence="6" id="KW-0808">Transferase</keyword>
<gene>
    <name evidence="18" type="ORF">H9734_05725</name>
</gene>
<evidence type="ECO:0000256" key="5">
    <source>
        <dbReference type="ARBA" id="ARBA00022553"/>
    </source>
</evidence>
<keyword evidence="5" id="KW-0597">Phosphoprotein</keyword>
<evidence type="ECO:0000256" key="15">
    <source>
        <dbReference type="SAM" id="Phobius"/>
    </source>
</evidence>
<evidence type="ECO:0000259" key="16">
    <source>
        <dbReference type="PROSITE" id="PS50109"/>
    </source>
</evidence>
<feature type="domain" description="HAMP" evidence="17">
    <location>
        <begin position="194"/>
        <end position="246"/>
    </location>
</feature>
<evidence type="ECO:0000256" key="12">
    <source>
        <dbReference type="ARBA" id="ARBA00023012"/>
    </source>
</evidence>
<dbReference type="InterPro" id="IPR050398">
    <property type="entry name" value="HssS/ArlS-like"/>
</dbReference>
<dbReference type="InterPro" id="IPR003594">
    <property type="entry name" value="HATPase_dom"/>
</dbReference>
<evidence type="ECO:0000256" key="10">
    <source>
        <dbReference type="ARBA" id="ARBA00022840"/>
    </source>
</evidence>
<protein>
    <recommendedName>
        <fullName evidence="3">histidine kinase</fullName>
        <ecNumber evidence="3">2.7.13.3</ecNumber>
    </recommendedName>
</protein>
<dbReference type="CDD" id="cd00082">
    <property type="entry name" value="HisKA"/>
    <property type="match status" value="1"/>
</dbReference>
<evidence type="ECO:0000256" key="13">
    <source>
        <dbReference type="ARBA" id="ARBA00023136"/>
    </source>
</evidence>
<dbReference type="InterPro" id="IPR036890">
    <property type="entry name" value="HATPase_C_sf"/>
</dbReference>
<dbReference type="InterPro" id="IPR003660">
    <property type="entry name" value="HAMP_dom"/>
</dbReference>
<keyword evidence="14" id="KW-0175">Coiled coil</keyword>
<reference evidence="18" key="2">
    <citation type="submission" date="2021-04" db="EMBL/GenBank/DDBJ databases">
        <authorList>
            <person name="Gilroy R."/>
        </authorList>
    </citation>
    <scope>NUCLEOTIDE SEQUENCE</scope>
    <source>
        <strain evidence="18">CHK183-1962</strain>
    </source>
</reference>
<dbReference type="PROSITE" id="PS50885">
    <property type="entry name" value="HAMP"/>
    <property type="match status" value="1"/>
</dbReference>
<dbReference type="InterPro" id="IPR036097">
    <property type="entry name" value="HisK_dim/P_sf"/>
</dbReference>
<reference evidence="18" key="1">
    <citation type="journal article" date="2021" name="PeerJ">
        <title>Extensive microbial diversity within the chicken gut microbiome revealed by metagenomics and culture.</title>
        <authorList>
            <person name="Gilroy R."/>
            <person name="Ravi A."/>
            <person name="Getino M."/>
            <person name="Pursley I."/>
            <person name="Horton D.L."/>
            <person name="Alikhan N.F."/>
            <person name="Baker D."/>
            <person name="Gharbi K."/>
            <person name="Hall N."/>
            <person name="Watson M."/>
            <person name="Adriaenssens E.M."/>
            <person name="Foster-Nyarko E."/>
            <person name="Jarju S."/>
            <person name="Secka A."/>
            <person name="Antonio M."/>
            <person name="Oren A."/>
            <person name="Chaudhuri R.R."/>
            <person name="La Ragione R."/>
            <person name="Hildebrand F."/>
            <person name="Pallen M.J."/>
        </authorList>
    </citation>
    <scope>NUCLEOTIDE SEQUENCE</scope>
    <source>
        <strain evidence="18">CHK183-1962</strain>
    </source>
</reference>
<keyword evidence="4" id="KW-1003">Cell membrane</keyword>
<evidence type="ECO:0000256" key="3">
    <source>
        <dbReference type="ARBA" id="ARBA00012438"/>
    </source>
</evidence>
<keyword evidence="12" id="KW-0902">Two-component regulatory system</keyword>
<dbReference type="Proteomes" id="UP000886890">
    <property type="component" value="Unassembled WGS sequence"/>
</dbReference>
<dbReference type="SUPFAM" id="SSF55874">
    <property type="entry name" value="ATPase domain of HSP90 chaperone/DNA topoisomerase II/histidine kinase"/>
    <property type="match status" value="1"/>
</dbReference>
<dbReference type="GO" id="GO:0000155">
    <property type="term" value="F:phosphorelay sensor kinase activity"/>
    <property type="evidence" value="ECO:0007669"/>
    <property type="project" value="InterPro"/>
</dbReference>
<dbReference type="FunFam" id="1.10.287.130:FF:000001">
    <property type="entry name" value="Two-component sensor histidine kinase"/>
    <property type="match status" value="1"/>
</dbReference>
<dbReference type="InterPro" id="IPR003661">
    <property type="entry name" value="HisK_dim/P_dom"/>
</dbReference>
<name>A0A9D1XCR7_9FIRM</name>
<dbReference type="EC" id="2.7.13.3" evidence="3"/>
<dbReference type="Pfam" id="PF00512">
    <property type="entry name" value="HisKA"/>
    <property type="match status" value="1"/>
</dbReference>
<evidence type="ECO:0000259" key="17">
    <source>
        <dbReference type="PROSITE" id="PS50885"/>
    </source>
</evidence>
<evidence type="ECO:0000313" key="18">
    <source>
        <dbReference type="EMBL" id="HIX77079.1"/>
    </source>
</evidence>
<dbReference type="PANTHER" id="PTHR45528:SF1">
    <property type="entry name" value="SENSOR HISTIDINE KINASE CPXA"/>
    <property type="match status" value="1"/>
</dbReference>
<dbReference type="Pfam" id="PF00672">
    <property type="entry name" value="HAMP"/>
    <property type="match status" value="1"/>
</dbReference>
<dbReference type="SUPFAM" id="SSF47384">
    <property type="entry name" value="Homodimeric domain of signal transducing histidine kinase"/>
    <property type="match status" value="1"/>
</dbReference>
<dbReference type="EMBL" id="DXEK01000093">
    <property type="protein sequence ID" value="HIX77079.1"/>
    <property type="molecule type" value="Genomic_DNA"/>
</dbReference>
<evidence type="ECO:0000256" key="11">
    <source>
        <dbReference type="ARBA" id="ARBA00022989"/>
    </source>
</evidence>
<dbReference type="SMART" id="SM00388">
    <property type="entry name" value="HisKA"/>
    <property type="match status" value="1"/>
</dbReference>
<dbReference type="InterPro" id="IPR005467">
    <property type="entry name" value="His_kinase_dom"/>
</dbReference>
<dbReference type="Pfam" id="PF02518">
    <property type="entry name" value="HATPase_c"/>
    <property type="match status" value="1"/>
</dbReference>
<feature type="domain" description="Histidine kinase" evidence="16">
    <location>
        <begin position="275"/>
        <end position="479"/>
    </location>
</feature>
<feature type="transmembrane region" description="Helical" evidence="15">
    <location>
        <begin position="173"/>
        <end position="193"/>
    </location>
</feature>
<evidence type="ECO:0000256" key="6">
    <source>
        <dbReference type="ARBA" id="ARBA00022679"/>
    </source>
</evidence>
<accession>A0A9D1XCR7</accession>
<keyword evidence="7 15" id="KW-0812">Transmembrane</keyword>
<feature type="coiled-coil region" evidence="14">
    <location>
        <begin position="234"/>
        <end position="265"/>
    </location>
</feature>
<comment type="caution">
    <text evidence="18">The sequence shown here is derived from an EMBL/GenBank/DDBJ whole genome shotgun (WGS) entry which is preliminary data.</text>
</comment>
<dbReference type="Gene3D" id="3.30.565.10">
    <property type="entry name" value="Histidine kinase-like ATPase, C-terminal domain"/>
    <property type="match status" value="1"/>
</dbReference>
<dbReference type="PROSITE" id="PS50109">
    <property type="entry name" value="HIS_KIN"/>
    <property type="match status" value="1"/>
</dbReference>
<comment type="catalytic activity">
    <reaction evidence="1">
        <text>ATP + protein L-histidine = ADP + protein N-phospho-L-histidine.</text>
        <dbReference type="EC" id="2.7.13.3"/>
    </reaction>
</comment>
<dbReference type="SMART" id="SM00304">
    <property type="entry name" value="HAMP"/>
    <property type="match status" value="1"/>
</dbReference>
<dbReference type="Gene3D" id="1.10.287.130">
    <property type="match status" value="1"/>
</dbReference>
<dbReference type="SUPFAM" id="SSF158472">
    <property type="entry name" value="HAMP domain-like"/>
    <property type="match status" value="1"/>
</dbReference>
<evidence type="ECO:0000313" key="19">
    <source>
        <dbReference type="Proteomes" id="UP000886890"/>
    </source>
</evidence>
<dbReference type="AlphaFoldDB" id="A0A9D1XCR7"/>
<keyword evidence="11 15" id="KW-1133">Transmembrane helix</keyword>
<comment type="subcellular location">
    <subcellularLocation>
        <location evidence="2">Cell membrane</location>
        <topology evidence="2">Multi-pass membrane protein</topology>
    </subcellularLocation>
</comment>
<evidence type="ECO:0000256" key="1">
    <source>
        <dbReference type="ARBA" id="ARBA00000085"/>
    </source>
</evidence>
<dbReference type="Gene3D" id="6.10.340.10">
    <property type="match status" value="1"/>
</dbReference>
<organism evidence="18 19">
    <name type="scientific">Candidatus Fusicatenibacter merdavium</name>
    <dbReference type="NCBI Taxonomy" id="2838600"/>
    <lineage>
        <taxon>Bacteria</taxon>
        <taxon>Bacillati</taxon>
        <taxon>Bacillota</taxon>
        <taxon>Clostridia</taxon>
        <taxon>Lachnospirales</taxon>
        <taxon>Lachnospiraceae</taxon>
        <taxon>Fusicatenibacter</taxon>
    </lineage>
</organism>
<dbReference type="PANTHER" id="PTHR45528">
    <property type="entry name" value="SENSOR HISTIDINE KINASE CPXA"/>
    <property type="match status" value="1"/>
</dbReference>
<dbReference type="SMART" id="SM00387">
    <property type="entry name" value="HATPase_c"/>
    <property type="match status" value="1"/>
</dbReference>
<proteinExistence type="predicted"/>
<evidence type="ECO:0000256" key="4">
    <source>
        <dbReference type="ARBA" id="ARBA00022475"/>
    </source>
</evidence>
<evidence type="ECO:0000256" key="2">
    <source>
        <dbReference type="ARBA" id="ARBA00004651"/>
    </source>
</evidence>
<evidence type="ECO:0000256" key="14">
    <source>
        <dbReference type="SAM" id="Coils"/>
    </source>
</evidence>
<evidence type="ECO:0000256" key="7">
    <source>
        <dbReference type="ARBA" id="ARBA00022692"/>
    </source>
</evidence>